<dbReference type="GO" id="GO:0006493">
    <property type="term" value="P:protein O-linked glycosylation"/>
    <property type="evidence" value="ECO:0007669"/>
    <property type="project" value="InterPro"/>
</dbReference>
<dbReference type="PANTHER" id="PTHR33908">
    <property type="entry name" value="MANNOSYLTRANSFERASE YKCB-RELATED"/>
    <property type="match status" value="1"/>
</dbReference>
<feature type="domain" description="ArnT-like N-terminal" evidence="9">
    <location>
        <begin position="102"/>
        <end position="245"/>
    </location>
</feature>
<evidence type="ECO:0000313" key="11">
    <source>
        <dbReference type="Proteomes" id="UP000247763"/>
    </source>
</evidence>
<accession>A0A2Z3HU23</accession>
<feature type="transmembrane region" description="Helical" evidence="8">
    <location>
        <begin position="184"/>
        <end position="211"/>
    </location>
</feature>
<dbReference type="GO" id="GO:0009103">
    <property type="term" value="P:lipopolysaccharide biosynthetic process"/>
    <property type="evidence" value="ECO:0007669"/>
    <property type="project" value="TreeGrafter"/>
</dbReference>
<name>A0A2Z3HU23_9CAUL</name>
<proteinExistence type="predicted"/>
<feature type="transmembrane region" description="Helical" evidence="8">
    <location>
        <begin position="152"/>
        <end position="169"/>
    </location>
</feature>
<feature type="transmembrane region" description="Helical" evidence="8">
    <location>
        <begin position="419"/>
        <end position="442"/>
    </location>
</feature>
<protein>
    <submittedName>
        <fullName evidence="10">4-amino-4-deoxy-L-arabinose transferase</fullName>
    </submittedName>
</protein>
<dbReference type="Proteomes" id="UP000247763">
    <property type="component" value="Chromosome"/>
</dbReference>
<evidence type="ECO:0000256" key="6">
    <source>
        <dbReference type="ARBA" id="ARBA00022989"/>
    </source>
</evidence>
<feature type="transmembrane region" description="Helical" evidence="8">
    <location>
        <begin position="101"/>
        <end position="119"/>
    </location>
</feature>
<dbReference type="PANTHER" id="PTHR33908:SF3">
    <property type="entry name" value="UNDECAPRENYL PHOSPHATE-ALPHA-4-AMINO-4-DEOXY-L-ARABINOSE ARABINOSYL TRANSFERASE"/>
    <property type="match status" value="1"/>
</dbReference>
<keyword evidence="11" id="KW-1185">Reference proteome</keyword>
<feature type="transmembrane region" description="Helical" evidence="8">
    <location>
        <begin position="281"/>
        <end position="302"/>
    </location>
</feature>
<dbReference type="GO" id="GO:0000030">
    <property type="term" value="F:mannosyltransferase activity"/>
    <property type="evidence" value="ECO:0007669"/>
    <property type="project" value="InterPro"/>
</dbReference>
<evidence type="ECO:0000256" key="4">
    <source>
        <dbReference type="ARBA" id="ARBA00022679"/>
    </source>
</evidence>
<feature type="transmembrane region" description="Helical" evidence="8">
    <location>
        <begin position="333"/>
        <end position="351"/>
    </location>
</feature>
<dbReference type="GO" id="GO:0005886">
    <property type="term" value="C:plasma membrane"/>
    <property type="evidence" value="ECO:0007669"/>
    <property type="project" value="UniProtKB-SubCell"/>
</dbReference>
<dbReference type="InterPro" id="IPR003342">
    <property type="entry name" value="ArnT-like_N"/>
</dbReference>
<keyword evidence="7 8" id="KW-0472">Membrane</keyword>
<dbReference type="GO" id="GO:0010041">
    <property type="term" value="P:response to iron(III) ion"/>
    <property type="evidence" value="ECO:0007669"/>
    <property type="project" value="TreeGrafter"/>
</dbReference>
<feature type="transmembrane region" description="Helical" evidence="8">
    <location>
        <begin position="363"/>
        <end position="384"/>
    </location>
</feature>
<dbReference type="EMBL" id="CP029479">
    <property type="protein sequence ID" value="AWM78355.1"/>
    <property type="molecule type" value="Genomic_DNA"/>
</dbReference>
<evidence type="ECO:0000313" key="10">
    <source>
        <dbReference type="EMBL" id="AWM78355.1"/>
    </source>
</evidence>
<dbReference type="GO" id="GO:0016763">
    <property type="term" value="F:pentosyltransferase activity"/>
    <property type="evidence" value="ECO:0007669"/>
    <property type="project" value="TreeGrafter"/>
</dbReference>
<sequence>MWLADIIDAFRRPGGWRGPAAAALFAFLAGLPGLLALPPLDRDEARFAQATAQMLEQDDYVVIRFQDQPRFKKPVGIHWMQAAAVSTFGDAGQRDIRLYRIPSLLGAMLAAAACVWGAAGFFSQGVALLSGLMLGGGLLLSTEAFIAKTDSVLTGLTVLAMAALGRLYAEARGGRPAGRLAVPAFWVALALAVLVKGPIALLVVGLAALALRIADRRPLTARPIGWAWGLIAFAAIVGPWAWAVTIATDGAFWAVAIGGDLAPKLAGGHESHGAPPGMHALAAPLLMFPATLMLPAAALFAWRRRAEPGVRFALAWLIPAWLVFEATPTKLPHYVLPCYAALAWLCAAALTQAAGPVVRRAGALLHGLAGALLAAAAVYLAVTYGDGWDLPAALLTAGLFLFAAGAGAVLLLRGQAPRAVVWALPAGVLAHAALTALLVPGLQPLMLSGRTVDLLAGARLLPAQGVVPGPVAVAGYAEPSLVFQVGTNTGLGDAKDAAEALASGRAAVVESREQAAFRQALARAGVRPVEVGRVAGLNYSNGDETELTVYAPPSRAVPEARP</sequence>
<evidence type="ECO:0000256" key="2">
    <source>
        <dbReference type="ARBA" id="ARBA00022475"/>
    </source>
</evidence>
<keyword evidence="4 10" id="KW-0808">Transferase</keyword>
<feature type="transmembrane region" description="Helical" evidence="8">
    <location>
        <begin position="309"/>
        <end position="327"/>
    </location>
</feature>
<dbReference type="AlphaFoldDB" id="A0A2Z3HU23"/>
<dbReference type="RefSeq" id="WP_110450921.1">
    <property type="nucleotide sequence ID" value="NZ_CP029479.1"/>
</dbReference>
<feature type="transmembrane region" description="Helical" evidence="8">
    <location>
        <begin position="20"/>
        <end position="37"/>
    </location>
</feature>
<evidence type="ECO:0000256" key="7">
    <source>
        <dbReference type="ARBA" id="ARBA00023136"/>
    </source>
</evidence>
<organism evidence="10 11">
    <name type="scientific">Phenylobacterium parvum</name>
    <dbReference type="NCBI Taxonomy" id="2201350"/>
    <lineage>
        <taxon>Bacteria</taxon>
        <taxon>Pseudomonadati</taxon>
        <taxon>Pseudomonadota</taxon>
        <taxon>Alphaproteobacteria</taxon>
        <taxon>Caulobacterales</taxon>
        <taxon>Caulobacteraceae</taxon>
        <taxon>Phenylobacterium</taxon>
    </lineage>
</organism>
<keyword evidence="6 8" id="KW-1133">Transmembrane helix</keyword>
<gene>
    <name evidence="10" type="ORF">HYN04_11715</name>
</gene>
<dbReference type="KEGG" id="phb:HYN04_11715"/>
<keyword evidence="5 8" id="KW-0812">Transmembrane</keyword>
<evidence type="ECO:0000256" key="1">
    <source>
        <dbReference type="ARBA" id="ARBA00004651"/>
    </source>
</evidence>
<dbReference type="Pfam" id="PF02366">
    <property type="entry name" value="PMT"/>
    <property type="match status" value="1"/>
</dbReference>
<evidence type="ECO:0000256" key="8">
    <source>
        <dbReference type="SAM" id="Phobius"/>
    </source>
</evidence>
<dbReference type="InterPro" id="IPR050297">
    <property type="entry name" value="LipidA_mod_glycosyltrf_83"/>
</dbReference>
<feature type="transmembrane region" description="Helical" evidence="8">
    <location>
        <begin position="125"/>
        <end position="145"/>
    </location>
</feature>
<dbReference type="OrthoDB" id="9810951at2"/>
<reference evidence="11" key="1">
    <citation type="submission" date="2018-05" db="EMBL/GenBank/DDBJ databases">
        <title>Genome sequencing of Phenylobacterium sp. HYN0004.</title>
        <authorList>
            <person name="Yi H."/>
            <person name="Baek C."/>
        </authorList>
    </citation>
    <scope>NUCLEOTIDE SEQUENCE [LARGE SCALE GENOMIC DNA]</scope>
    <source>
        <strain evidence="11">HYN0004</strain>
    </source>
</reference>
<evidence type="ECO:0000256" key="3">
    <source>
        <dbReference type="ARBA" id="ARBA00022676"/>
    </source>
</evidence>
<feature type="transmembrane region" description="Helical" evidence="8">
    <location>
        <begin position="390"/>
        <end position="412"/>
    </location>
</feature>
<evidence type="ECO:0000259" key="9">
    <source>
        <dbReference type="Pfam" id="PF02366"/>
    </source>
</evidence>
<comment type="subcellular location">
    <subcellularLocation>
        <location evidence="1">Cell membrane</location>
        <topology evidence="1">Multi-pass membrane protein</topology>
    </subcellularLocation>
</comment>
<feature type="transmembrane region" description="Helical" evidence="8">
    <location>
        <begin position="223"/>
        <end position="243"/>
    </location>
</feature>
<keyword evidence="2" id="KW-1003">Cell membrane</keyword>
<keyword evidence="3" id="KW-0328">Glycosyltransferase</keyword>
<evidence type="ECO:0000256" key="5">
    <source>
        <dbReference type="ARBA" id="ARBA00022692"/>
    </source>
</evidence>